<dbReference type="Proteomes" id="UP000784294">
    <property type="component" value="Unassembled WGS sequence"/>
</dbReference>
<keyword evidence="4" id="KW-1185">Reference proteome</keyword>
<protein>
    <recommendedName>
        <fullName evidence="5">Secreted protein</fullName>
    </recommendedName>
</protein>
<evidence type="ECO:0000256" key="1">
    <source>
        <dbReference type="SAM" id="MobiDB-lite"/>
    </source>
</evidence>
<feature type="chain" id="PRO_5019548753" description="Secreted protein" evidence="2">
    <location>
        <begin position="29"/>
        <end position="165"/>
    </location>
</feature>
<reference evidence="3" key="1">
    <citation type="submission" date="2018-11" db="EMBL/GenBank/DDBJ databases">
        <authorList>
            <consortium name="Pathogen Informatics"/>
        </authorList>
    </citation>
    <scope>NUCLEOTIDE SEQUENCE</scope>
</reference>
<evidence type="ECO:0000313" key="3">
    <source>
        <dbReference type="EMBL" id="VEL33964.1"/>
    </source>
</evidence>
<feature type="signal peptide" evidence="2">
    <location>
        <begin position="1"/>
        <end position="28"/>
    </location>
</feature>
<keyword evidence="2" id="KW-0732">Signal</keyword>
<comment type="caution">
    <text evidence="3">The sequence shown here is derived from an EMBL/GenBank/DDBJ whole genome shotgun (WGS) entry which is preliminary data.</text>
</comment>
<evidence type="ECO:0000256" key="2">
    <source>
        <dbReference type="SAM" id="SignalP"/>
    </source>
</evidence>
<evidence type="ECO:0008006" key="5">
    <source>
        <dbReference type="Google" id="ProtNLM"/>
    </source>
</evidence>
<dbReference type="AlphaFoldDB" id="A0A448XD69"/>
<name>A0A448XD69_9PLAT</name>
<sequence>MPPIFTPFHCSLLCIISLACLFIQPHLGIPDVYEPQNVLNVQHGRVQQVHSSLQSGYLFPQPYYRHRLPPSSVFRRPYQRGQWRHFKRPPPTGRQRRSYEGFIKPPRGRSRGVIGLDEPDINNTPERLGAQEQAKSSESTRRRTVAADDAVFWPNWCNRPLLRKG</sequence>
<evidence type="ECO:0000313" key="4">
    <source>
        <dbReference type="Proteomes" id="UP000784294"/>
    </source>
</evidence>
<gene>
    <name evidence="3" type="ORF">PXEA_LOCUS27404</name>
</gene>
<feature type="region of interest" description="Disordered" evidence="1">
    <location>
        <begin position="83"/>
        <end position="142"/>
    </location>
</feature>
<accession>A0A448XD69</accession>
<dbReference type="EMBL" id="CAAALY010246728">
    <property type="protein sequence ID" value="VEL33964.1"/>
    <property type="molecule type" value="Genomic_DNA"/>
</dbReference>
<organism evidence="3 4">
    <name type="scientific">Protopolystoma xenopodis</name>
    <dbReference type="NCBI Taxonomy" id="117903"/>
    <lineage>
        <taxon>Eukaryota</taxon>
        <taxon>Metazoa</taxon>
        <taxon>Spiralia</taxon>
        <taxon>Lophotrochozoa</taxon>
        <taxon>Platyhelminthes</taxon>
        <taxon>Monogenea</taxon>
        <taxon>Polyopisthocotylea</taxon>
        <taxon>Polystomatidea</taxon>
        <taxon>Polystomatidae</taxon>
        <taxon>Protopolystoma</taxon>
    </lineage>
</organism>
<proteinExistence type="predicted"/>